<proteinExistence type="predicted"/>
<name>A0A5N7B6A7_9EURO</name>
<sequence length="93" mass="10600">MVSRSKRTGENIIMGGLFIQIIFFGFFLLSALILQRRLARRPVAESASDTVPWQKHLFALHFSSLLILIRSGFRVVEYIQGSGGFLLRNEVFI</sequence>
<evidence type="ECO:0000256" key="1">
    <source>
        <dbReference type="ARBA" id="ARBA00004141"/>
    </source>
</evidence>
<dbReference type="OrthoDB" id="3358017at2759"/>
<dbReference type="Proteomes" id="UP000326198">
    <property type="component" value="Unassembled WGS sequence"/>
</dbReference>
<keyword evidence="2 5" id="KW-0812">Transmembrane</keyword>
<evidence type="ECO:0000256" key="2">
    <source>
        <dbReference type="ARBA" id="ARBA00022692"/>
    </source>
</evidence>
<keyword evidence="7" id="KW-1185">Reference proteome</keyword>
<protein>
    <submittedName>
        <fullName evidence="6">RTA-like protein</fullName>
    </submittedName>
</protein>
<evidence type="ECO:0000313" key="7">
    <source>
        <dbReference type="Proteomes" id="UP000326198"/>
    </source>
</evidence>
<feature type="transmembrane region" description="Helical" evidence="5">
    <location>
        <begin position="12"/>
        <end position="34"/>
    </location>
</feature>
<accession>A0A5N7B6A7</accession>
<organism evidence="6 7">
    <name type="scientific">Aspergillus bertholletiae</name>
    <dbReference type="NCBI Taxonomy" id="1226010"/>
    <lineage>
        <taxon>Eukaryota</taxon>
        <taxon>Fungi</taxon>
        <taxon>Dikarya</taxon>
        <taxon>Ascomycota</taxon>
        <taxon>Pezizomycotina</taxon>
        <taxon>Eurotiomycetes</taxon>
        <taxon>Eurotiomycetidae</taxon>
        <taxon>Eurotiales</taxon>
        <taxon>Aspergillaceae</taxon>
        <taxon>Aspergillus</taxon>
        <taxon>Aspergillus subgen. Circumdati</taxon>
    </lineage>
</organism>
<dbReference type="Pfam" id="PF04479">
    <property type="entry name" value="RTA1"/>
    <property type="match status" value="1"/>
</dbReference>
<keyword evidence="3 5" id="KW-1133">Transmembrane helix</keyword>
<comment type="subcellular location">
    <subcellularLocation>
        <location evidence="1">Membrane</location>
        <topology evidence="1">Multi-pass membrane protein</topology>
    </subcellularLocation>
</comment>
<gene>
    <name evidence="6" type="ORF">BDV26DRAFT_263640</name>
</gene>
<reference evidence="6 7" key="1">
    <citation type="submission" date="2019-04" db="EMBL/GenBank/DDBJ databases">
        <title>Friends and foes A comparative genomics studyof 23 Aspergillus species from section Flavi.</title>
        <authorList>
            <consortium name="DOE Joint Genome Institute"/>
            <person name="Kjaerbolling I."/>
            <person name="Vesth T."/>
            <person name="Frisvad J.C."/>
            <person name="Nybo J.L."/>
            <person name="Theobald S."/>
            <person name="Kildgaard S."/>
            <person name="Isbrandt T."/>
            <person name="Kuo A."/>
            <person name="Sato A."/>
            <person name="Lyhne E.K."/>
            <person name="Kogle M.E."/>
            <person name="Wiebenga A."/>
            <person name="Kun R.S."/>
            <person name="Lubbers R.J."/>
            <person name="Makela M.R."/>
            <person name="Barry K."/>
            <person name="Chovatia M."/>
            <person name="Clum A."/>
            <person name="Daum C."/>
            <person name="Haridas S."/>
            <person name="He G."/>
            <person name="LaButti K."/>
            <person name="Lipzen A."/>
            <person name="Mondo S."/>
            <person name="Riley R."/>
            <person name="Salamov A."/>
            <person name="Simmons B.A."/>
            <person name="Magnuson J.K."/>
            <person name="Henrissat B."/>
            <person name="Mortensen U.H."/>
            <person name="Larsen T.O."/>
            <person name="Devries R.P."/>
            <person name="Grigoriev I.V."/>
            <person name="Machida M."/>
            <person name="Baker S.E."/>
            <person name="Andersen M.R."/>
        </authorList>
    </citation>
    <scope>NUCLEOTIDE SEQUENCE [LARGE SCALE GENOMIC DNA]</scope>
    <source>
        <strain evidence="6 7">IBT 29228</strain>
    </source>
</reference>
<dbReference type="GO" id="GO:0016020">
    <property type="term" value="C:membrane"/>
    <property type="evidence" value="ECO:0007669"/>
    <property type="project" value="UniProtKB-SubCell"/>
</dbReference>
<keyword evidence="4 5" id="KW-0472">Membrane</keyword>
<dbReference type="PANTHER" id="PTHR31465:SF35">
    <property type="entry name" value="RTA1 DOMAIN PROTEIN-RELATED"/>
    <property type="match status" value="1"/>
</dbReference>
<evidence type="ECO:0000256" key="3">
    <source>
        <dbReference type="ARBA" id="ARBA00022989"/>
    </source>
</evidence>
<evidence type="ECO:0000256" key="5">
    <source>
        <dbReference type="SAM" id="Phobius"/>
    </source>
</evidence>
<evidence type="ECO:0000313" key="6">
    <source>
        <dbReference type="EMBL" id="KAE8377465.1"/>
    </source>
</evidence>
<dbReference type="EMBL" id="ML736223">
    <property type="protein sequence ID" value="KAE8377465.1"/>
    <property type="molecule type" value="Genomic_DNA"/>
</dbReference>
<dbReference type="PANTHER" id="PTHR31465">
    <property type="entry name" value="PROTEIN RTA1-RELATED"/>
    <property type="match status" value="1"/>
</dbReference>
<dbReference type="AlphaFoldDB" id="A0A5N7B6A7"/>
<dbReference type="InterPro" id="IPR007568">
    <property type="entry name" value="RTA1"/>
</dbReference>
<evidence type="ECO:0000256" key="4">
    <source>
        <dbReference type="ARBA" id="ARBA00023136"/>
    </source>
</evidence>